<proteinExistence type="predicted"/>
<dbReference type="AlphaFoldDB" id="A0A1G8QV35"/>
<reference evidence="1 2" key="1">
    <citation type="submission" date="2016-10" db="EMBL/GenBank/DDBJ databases">
        <authorList>
            <person name="de Groot N.N."/>
        </authorList>
    </citation>
    <scope>NUCLEOTIDE SEQUENCE [LARGE SCALE GENOMIC DNA]</scope>
    <source>
        <strain evidence="2">P4B,CCM 7963,CECT 7998,DSM 25260,IBRC-M 10614,KCTC 13821</strain>
    </source>
</reference>
<name>A0A1G8QV35_9BACI</name>
<dbReference type="STRING" id="930129.SAMN05216352_1227"/>
<dbReference type="Proteomes" id="UP000199017">
    <property type="component" value="Unassembled WGS sequence"/>
</dbReference>
<organism evidence="1 2">
    <name type="scientific">Alteribacillus bidgolensis</name>
    <dbReference type="NCBI Taxonomy" id="930129"/>
    <lineage>
        <taxon>Bacteria</taxon>
        <taxon>Bacillati</taxon>
        <taxon>Bacillota</taxon>
        <taxon>Bacilli</taxon>
        <taxon>Bacillales</taxon>
        <taxon>Bacillaceae</taxon>
        <taxon>Alteribacillus</taxon>
    </lineage>
</organism>
<keyword evidence="2" id="KW-1185">Reference proteome</keyword>
<evidence type="ECO:0000313" key="1">
    <source>
        <dbReference type="EMBL" id="SDJ08030.1"/>
    </source>
</evidence>
<gene>
    <name evidence="1" type="ORF">SAMN05216352_1227</name>
</gene>
<accession>A0A1G8QV35</accession>
<dbReference type="EMBL" id="FNDU01000022">
    <property type="protein sequence ID" value="SDJ08030.1"/>
    <property type="molecule type" value="Genomic_DNA"/>
</dbReference>
<evidence type="ECO:0000313" key="2">
    <source>
        <dbReference type="Proteomes" id="UP000199017"/>
    </source>
</evidence>
<protein>
    <submittedName>
        <fullName evidence="1">Uncharacterized protein</fullName>
    </submittedName>
</protein>
<sequence length="50" mass="5796">MQSVLMFIRRLCFFTAYRIILLKIVDNYINIIWSASSFSTQPLGPVATQK</sequence>